<dbReference type="PANTHER" id="PTHR30604">
    <property type="entry name" value="PROTEIN TRANSPORT PROTEIN HOFQ"/>
    <property type="match status" value="1"/>
</dbReference>
<accession>F7YYD7</accession>
<dbReference type="EMBL" id="CP002351">
    <property type="protein sequence ID" value="AEH50961.1"/>
    <property type="molecule type" value="Genomic_DNA"/>
</dbReference>
<dbReference type="InterPro" id="IPR001775">
    <property type="entry name" value="GspD/PilQ"/>
</dbReference>
<sequence precursor="true">MRKILGCLILIVFVVFASASQLTKIVPSFLPDAISFSIFVDKQLGRNDVVVDKNAAGSIVSLYLKDISAPSFYLPIAYGPVESLRVFEIQDGAMVLIHLLIPVEPSVEVLSNMVKVTFHCSSKKIDLVLTAETTLEMALKFLADELGLNIVVSENVKNQKLSLKLQQVLPEDALRNLLTTVRVQGEPLVYSYMPDGTLHIGTSGEIAARFGKFWGIYDVTDREKVAEKLQSMLSPVTFITSLPNKALLFVYGDVREQELISKIISLSPVVAMEEIAFTIPVENVVKMLESLKKIYSFDYTIIEGLNKVVLRADPKIVERIKGYIFEYQQRVQPIEKEKADQQKDTTVVEKRIWSLIYPQQAQVILKEFGVEMKQLPFGQVEVKGTVDLLNLVERILDDLGFFGIEQLSLRTISVPKSLEGIIVRILKDIFALEEPRLLVLEDRDFVKIVAFAPINYAETVVEFANKVIDLLAVTKKAEVFFLEDEETAKQVSQILNTIYGIESVYVQSVLKVEGSETDINKAKNFINFFAKKKLVRLANARFDDEIFQEVRELIENKYKVNLQANLKTLGKVILTSQSLEDIENAILEIEKIYEFISKLREKFVKIVPTIPGTDFEKLAGFLKQLEQIEIMQVMNAYVLAGSLEAVERAEKLIEQIRTLSVEHKDYLILTLHENLNKEEIRKMLEEFFDVKIALVGNVLIIHGTEENLEKSKLLVESVNETLVKTEQKTEAVRTVKIVPYDGSTPVDEFQEYLKTIGKNVEVKLFKTLELVGFVGLEDEVKEAIEEYIKVSQALVEKQKLQKQEKLEAEEKVKVIILENGNFSVKCSDVQLYEVIFKIASLLGKSIVYFDKPTELVTLDVKSISWENFTKMVEEYYGYRFAETQGITALIKPQPVVDKTFEETFIYTVPHNLANIKPIIEFYGGKVLIDPVKNLLIVTGLDKTKKEQVEALITNVSKPLPQVEIEARFVDRSIIDDLIRKHGLNLKLTDNGLNLNLDSSGKMELTTSVIGLLDYQRLLSLLPTGNVIISNEISDKATVESLLANPKIVTSSGQEARILIGERIRYYYVDPQGNLVGPETLDTGIELRITPFVRSDGTIDLKVFTKVSEPRYYPGVNVPGEITREAETRVILNNGDTLVIGGLMRDKKTEKTEKVPVLGDLPFIGTFFRSKTENYTKQELIIFITARVIEL</sequence>
<evidence type="ECO:0000313" key="3">
    <source>
        <dbReference type="EMBL" id="AEH50961.1"/>
    </source>
</evidence>
<dbReference type="GO" id="GO:0009306">
    <property type="term" value="P:protein secretion"/>
    <property type="evidence" value="ECO:0007669"/>
    <property type="project" value="InterPro"/>
</dbReference>
<evidence type="ECO:0000256" key="1">
    <source>
        <dbReference type="RuleBase" id="RU004003"/>
    </source>
</evidence>
<dbReference type="PANTHER" id="PTHR30604:SF1">
    <property type="entry name" value="DNA UTILIZATION PROTEIN HOFQ"/>
    <property type="match status" value="1"/>
</dbReference>
<protein>
    <submittedName>
        <fullName evidence="3">Type II and III secretion system protein</fullName>
    </submittedName>
</protein>
<evidence type="ECO:0000313" key="4">
    <source>
        <dbReference type="Proteomes" id="UP000006804"/>
    </source>
</evidence>
<dbReference type="Proteomes" id="UP000006804">
    <property type="component" value="Chromosome"/>
</dbReference>
<name>F7YYD7_9THEM</name>
<organism evidence="3 4">
    <name type="scientific">Pseudothermotoga thermarum DSM 5069</name>
    <dbReference type="NCBI Taxonomy" id="688269"/>
    <lineage>
        <taxon>Bacteria</taxon>
        <taxon>Thermotogati</taxon>
        <taxon>Thermotogota</taxon>
        <taxon>Thermotogae</taxon>
        <taxon>Thermotogales</taxon>
        <taxon>Thermotogaceae</taxon>
        <taxon>Pseudothermotoga</taxon>
    </lineage>
</organism>
<dbReference type="RefSeq" id="WP_013932183.1">
    <property type="nucleotide sequence ID" value="NC_015707.1"/>
</dbReference>
<dbReference type="PATRIC" id="fig|688269.3.peg.901"/>
<reference evidence="3 4" key="1">
    <citation type="submission" date="2010-11" db="EMBL/GenBank/DDBJ databases">
        <title>The complete genome of Thermotoga thermarum DSM 5069.</title>
        <authorList>
            <consortium name="US DOE Joint Genome Institute (JGI-PGF)"/>
            <person name="Lucas S."/>
            <person name="Copeland A."/>
            <person name="Lapidus A."/>
            <person name="Bruce D."/>
            <person name="Goodwin L."/>
            <person name="Pitluck S."/>
            <person name="Kyrpides N."/>
            <person name="Mavromatis K."/>
            <person name="Ivanova N."/>
            <person name="Zeytun A."/>
            <person name="Brettin T."/>
            <person name="Detter J.C."/>
            <person name="Tapia R."/>
            <person name="Han C."/>
            <person name="Land M."/>
            <person name="Hauser L."/>
            <person name="Markowitz V."/>
            <person name="Cheng J.-F."/>
            <person name="Hugenholtz P."/>
            <person name="Woyke T."/>
            <person name="Wu D."/>
            <person name="Spring S."/>
            <person name="Schroeder M."/>
            <person name="Brambilla E."/>
            <person name="Klenk H.-P."/>
            <person name="Eisen J.A."/>
        </authorList>
    </citation>
    <scope>NUCLEOTIDE SEQUENCE [LARGE SCALE GENOMIC DNA]</scope>
    <source>
        <strain evidence="3 4">DSM 5069</strain>
    </source>
</reference>
<dbReference type="KEGG" id="tta:Theth_0877"/>
<proteinExistence type="inferred from homology"/>
<comment type="similarity">
    <text evidence="1">Belongs to the bacterial secretin family.</text>
</comment>
<dbReference type="InterPro" id="IPR051808">
    <property type="entry name" value="Type_IV_pilus_biogenesis"/>
</dbReference>
<dbReference type="OrthoDB" id="9779724at2"/>
<dbReference type="eggNOG" id="COG4796">
    <property type="taxonomic scope" value="Bacteria"/>
</dbReference>
<dbReference type="PRINTS" id="PR00811">
    <property type="entry name" value="BCTERIALGSPD"/>
</dbReference>
<dbReference type="STRING" id="688269.Theth_0877"/>
<keyword evidence="4" id="KW-1185">Reference proteome</keyword>
<dbReference type="HOGENOM" id="CLU_260095_0_0_0"/>
<evidence type="ECO:0000259" key="2">
    <source>
        <dbReference type="Pfam" id="PF00263"/>
    </source>
</evidence>
<gene>
    <name evidence="3" type="ORF">Theth_0877</name>
</gene>
<dbReference type="AlphaFoldDB" id="F7YYD7"/>
<dbReference type="Pfam" id="PF00263">
    <property type="entry name" value="Secretin"/>
    <property type="match status" value="1"/>
</dbReference>
<feature type="domain" description="Type II/III secretion system secretin-like" evidence="2">
    <location>
        <begin position="1040"/>
        <end position="1189"/>
    </location>
</feature>
<dbReference type="InterPro" id="IPR004846">
    <property type="entry name" value="T2SS/T3SS_dom"/>
</dbReference>